<reference evidence="1 2" key="1">
    <citation type="submission" date="2021-01" db="EMBL/GenBank/DDBJ databases">
        <title>Genomic Encyclopedia of Type Strains, Phase IV (KMG-IV): sequencing the most valuable type-strain genomes for metagenomic binning, comparative biology and taxonomic classification.</title>
        <authorList>
            <person name="Goeker M."/>
        </authorList>
    </citation>
    <scope>NUCLEOTIDE SEQUENCE [LARGE SCALE GENOMIC DNA]</scope>
    <source>
        <strain evidence="1 2">DSM 23711</strain>
    </source>
</reference>
<organism evidence="1 2">
    <name type="scientific">Aquibacillus albus</name>
    <dbReference type="NCBI Taxonomy" id="1168171"/>
    <lineage>
        <taxon>Bacteria</taxon>
        <taxon>Bacillati</taxon>
        <taxon>Bacillota</taxon>
        <taxon>Bacilli</taxon>
        <taxon>Bacillales</taxon>
        <taxon>Bacillaceae</taxon>
        <taxon>Aquibacillus</taxon>
    </lineage>
</organism>
<name>A0ABS2N0I3_9BACI</name>
<sequence length="34" mass="4026">MGKLTVVKMMFANFIQKSDLLDCRLAYEKQIVKY</sequence>
<dbReference type="Proteomes" id="UP001296943">
    <property type="component" value="Unassembled WGS sequence"/>
</dbReference>
<proteinExistence type="predicted"/>
<protein>
    <submittedName>
        <fullName evidence="1">Uncharacterized protein</fullName>
    </submittedName>
</protein>
<gene>
    <name evidence="1" type="ORF">JOC48_002118</name>
</gene>
<comment type="caution">
    <text evidence="1">The sequence shown here is derived from an EMBL/GenBank/DDBJ whole genome shotgun (WGS) entry which is preliminary data.</text>
</comment>
<evidence type="ECO:0000313" key="2">
    <source>
        <dbReference type="Proteomes" id="UP001296943"/>
    </source>
</evidence>
<dbReference type="EMBL" id="JAFBDR010000010">
    <property type="protein sequence ID" value="MBM7571619.1"/>
    <property type="molecule type" value="Genomic_DNA"/>
</dbReference>
<evidence type="ECO:0000313" key="1">
    <source>
        <dbReference type="EMBL" id="MBM7571619.1"/>
    </source>
</evidence>
<accession>A0ABS2N0I3</accession>
<keyword evidence="2" id="KW-1185">Reference proteome</keyword>